<keyword evidence="1" id="KW-0812">Transmembrane</keyword>
<organism evidence="2 3">
    <name type="scientific">Sphingomonas jinjuensis</name>
    <dbReference type="NCBI Taxonomy" id="535907"/>
    <lineage>
        <taxon>Bacteria</taxon>
        <taxon>Pseudomonadati</taxon>
        <taxon>Pseudomonadota</taxon>
        <taxon>Alphaproteobacteria</taxon>
        <taxon>Sphingomonadales</taxon>
        <taxon>Sphingomonadaceae</taxon>
        <taxon>Sphingomonas</taxon>
    </lineage>
</organism>
<keyword evidence="1" id="KW-1133">Transmembrane helix</keyword>
<feature type="transmembrane region" description="Helical" evidence="1">
    <location>
        <begin position="15"/>
        <end position="34"/>
    </location>
</feature>
<keyword evidence="1" id="KW-0472">Membrane</keyword>
<sequence length="174" mass="17739">MNASDYPDTPAARPIWLVTLADMALLLLGFFVLVQATGDRRALAGGLRNSFGGSKAAATATPPAEAPMPVAAMLAGFAVGSAAPQDADALVSWARDAVRDPRISLAIAGATDGTAADVDPATGSRVVLAADRARAVAALLAPVTQRIVITTDPAAHRRSAIVTLAFTGDKRNQP</sequence>
<evidence type="ECO:0000313" key="2">
    <source>
        <dbReference type="EMBL" id="MBB4152321.1"/>
    </source>
</evidence>
<accession>A0A840F753</accession>
<dbReference type="RefSeq" id="WP_221364118.1">
    <property type="nucleotide sequence ID" value="NZ_JACIEV010000001.1"/>
</dbReference>
<protein>
    <recommendedName>
        <fullName evidence="4">Flagellar motor protein MotB</fullName>
    </recommendedName>
</protein>
<name>A0A840F753_9SPHN</name>
<evidence type="ECO:0008006" key="4">
    <source>
        <dbReference type="Google" id="ProtNLM"/>
    </source>
</evidence>
<proteinExistence type="predicted"/>
<dbReference type="EMBL" id="JACIEV010000001">
    <property type="protein sequence ID" value="MBB4152321.1"/>
    <property type="molecule type" value="Genomic_DNA"/>
</dbReference>
<evidence type="ECO:0000313" key="3">
    <source>
        <dbReference type="Proteomes" id="UP000529795"/>
    </source>
</evidence>
<dbReference type="AlphaFoldDB" id="A0A840F753"/>
<comment type="caution">
    <text evidence="2">The sequence shown here is derived from an EMBL/GenBank/DDBJ whole genome shotgun (WGS) entry which is preliminary data.</text>
</comment>
<evidence type="ECO:0000256" key="1">
    <source>
        <dbReference type="SAM" id="Phobius"/>
    </source>
</evidence>
<keyword evidence="3" id="KW-1185">Reference proteome</keyword>
<dbReference type="Proteomes" id="UP000529795">
    <property type="component" value="Unassembled WGS sequence"/>
</dbReference>
<reference evidence="2 3" key="1">
    <citation type="submission" date="2020-08" db="EMBL/GenBank/DDBJ databases">
        <title>Genomic Encyclopedia of Type Strains, Phase IV (KMG-IV): sequencing the most valuable type-strain genomes for metagenomic binning, comparative biology and taxonomic classification.</title>
        <authorList>
            <person name="Goeker M."/>
        </authorList>
    </citation>
    <scope>NUCLEOTIDE SEQUENCE [LARGE SCALE GENOMIC DNA]</scope>
    <source>
        <strain evidence="2 3">YC6723</strain>
    </source>
</reference>
<gene>
    <name evidence="2" type="ORF">GGQ80_000197</name>
</gene>